<proteinExistence type="predicted"/>
<name>A0A1U9JZW9_9BURK</name>
<dbReference type="Gene3D" id="3.40.50.1820">
    <property type="entry name" value="alpha/beta hydrolase"/>
    <property type="match status" value="1"/>
</dbReference>
<dbReference type="STRING" id="643674.PAEH1_06475"/>
<dbReference type="KEGG" id="phn:PAEH1_06475"/>
<dbReference type="AlphaFoldDB" id="A0A1U9JZW9"/>
<dbReference type="InterPro" id="IPR024501">
    <property type="entry name" value="DUF3141"/>
</dbReference>
<organism evidence="1 2">
    <name type="scientific">Paenalcaligenes hominis</name>
    <dbReference type="NCBI Taxonomy" id="643674"/>
    <lineage>
        <taxon>Bacteria</taxon>
        <taxon>Pseudomonadati</taxon>
        <taxon>Pseudomonadota</taxon>
        <taxon>Betaproteobacteria</taxon>
        <taxon>Burkholderiales</taxon>
        <taxon>Alcaligenaceae</taxon>
        <taxon>Paenalcaligenes</taxon>
    </lineage>
</organism>
<evidence type="ECO:0008006" key="3">
    <source>
        <dbReference type="Google" id="ProtNLM"/>
    </source>
</evidence>
<dbReference type="InterPro" id="IPR029058">
    <property type="entry name" value="AB_hydrolase_fold"/>
</dbReference>
<dbReference type="EMBL" id="CP019697">
    <property type="protein sequence ID" value="AQS51284.1"/>
    <property type="molecule type" value="Genomic_DNA"/>
</dbReference>
<dbReference type="Proteomes" id="UP000189369">
    <property type="component" value="Chromosome"/>
</dbReference>
<dbReference type="PANTHER" id="PTHR36837">
    <property type="entry name" value="POLY(3-HYDROXYALKANOATE) POLYMERASE SUBUNIT PHAC"/>
    <property type="match status" value="1"/>
</dbReference>
<protein>
    <recommendedName>
        <fullName evidence="3">3-hydroxyalkanoate synthetase</fullName>
    </recommendedName>
</protein>
<reference evidence="1 2" key="1">
    <citation type="submission" date="2017-01" db="EMBL/GenBank/DDBJ databases">
        <title>Complete Genome Sequence of Paenalcaligenes hominis, Isolated from a paraplegic Patient with neurogenic bladder.</title>
        <authorList>
            <person name="Mukhopadhyay R."/>
            <person name="Joaquin J."/>
            <person name="Hogue R."/>
            <person name="Kilaru A."/>
            <person name="Jospin G."/>
            <person name="Mars K."/>
            <person name="Eisen J.A."/>
            <person name="Chaturvedi V."/>
        </authorList>
    </citation>
    <scope>NUCLEOTIDE SEQUENCE [LARGE SCALE GENOMIC DNA]</scope>
    <source>
        <strain evidence="1 2">15S00501</strain>
    </source>
</reference>
<evidence type="ECO:0000313" key="2">
    <source>
        <dbReference type="Proteomes" id="UP000189369"/>
    </source>
</evidence>
<evidence type="ECO:0000313" key="1">
    <source>
        <dbReference type="EMBL" id="AQS51284.1"/>
    </source>
</evidence>
<accession>A0A1U9JZW9</accession>
<sequence>MWTELGRQALDYMLDVQQRSWLYLDVMRQASDQYIQHTNEGSPPVLAFEHELVVDGRDLSQPVNYGLLRISAPAHRPTDPTKRPFVIIDPRAGHGPGVAGSKVHSEVGLALERGHACYFVTFAPYPEPEQSIADVLKAEKYFLEVVAQRHPSATCGKPFVVGNCQGGWALFMLASAAPDLVGPIMLAGSPLSYWAGRTGGQNPMRYTGGMLGGTWLSSLVSDAGHGVFDGAYLIDNFENLNPSNTFWAKPYRLFSQIDTEAERYLAFDRWWSAPFYMTRQEMDWIVQNLFVGNRLSRAELPDPTSDGLINPRNIRSPIIVFASAADNITPPPQALNWILDLYKDEEDLRLHEQVIVYNIHQSTGHLGIFVSATVANREHSKLFNVLDLIELLPPGLYEACIDDLHPEMPFAELVEGRHTIRFEPRQFDDLRAFDEGREDEEAFEVVERVAQINQHVYDLAVSPLVKHVSTAWSAQALRLLHPKRASRYVWSSLNPFALAVMPLAAQAKAQRQPVVSANVFSDIEQWFSETMIRGWDTYRDIRDQSIEVAFQQIYGAPWLRATLGLDNSHIAPQHLLDRDIALQNELKALRKQVSYLQINQGDSAAALARILIYMADKNSFVDERAFNLLKRLSQEQVQGCQLPSLDTLKATLREQWSIMQQYPEEAIAAIPKLVPSAQQRQLIWNAVAEIAELHDLNNASEAVQTRFATIACVLGLCSAWQPVKKKATKRRRSVK</sequence>
<dbReference type="OrthoDB" id="7231451at2"/>
<dbReference type="InterPro" id="IPR051321">
    <property type="entry name" value="PHA/PHB_synthase"/>
</dbReference>
<dbReference type="PANTHER" id="PTHR36837:SF2">
    <property type="entry name" value="POLY(3-HYDROXYALKANOATE) POLYMERASE SUBUNIT PHAC"/>
    <property type="match status" value="1"/>
</dbReference>
<gene>
    <name evidence="1" type="ORF">PAEH1_06475</name>
</gene>
<dbReference type="Pfam" id="PF11339">
    <property type="entry name" value="DUF3141"/>
    <property type="match status" value="1"/>
</dbReference>
<dbReference type="SUPFAM" id="SSF53474">
    <property type="entry name" value="alpha/beta-Hydrolases"/>
    <property type="match status" value="1"/>
</dbReference>